<reference evidence="1 2" key="1">
    <citation type="submission" date="2019-01" db="EMBL/GenBank/DDBJ databases">
        <title>Draft Genome Sequencing of Zygosaccharomyces mellis Ca-7.</title>
        <authorList>
            <person name="Shiwa Y."/>
            <person name="Kanesaki Y."/>
            <person name="Ishige T."/>
            <person name="Mura K."/>
            <person name="Hori T."/>
            <person name="Tamura T."/>
        </authorList>
    </citation>
    <scope>NUCLEOTIDE SEQUENCE [LARGE SCALE GENOMIC DNA]</scope>
    <source>
        <strain evidence="1 2">Ca-7</strain>
    </source>
</reference>
<dbReference type="OrthoDB" id="4057204at2759"/>
<keyword evidence="2" id="KW-1185">Reference proteome</keyword>
<name>A0A4C2E6M5_9SACH</name>
<dbReference type="EMBL" id="BIMX01000005">
    <property type="protein sequence ID" value="GCE98389.1"/>
    <property type="molecule type" value="Genomic_DNA"/>
</dbReference>
<gene>
    <name evidence="1" type="ORF">ZYGM_000960</name>
</gene>
<protein>
    <submittedName>
        <fullName evidence="1">Uncharacterized protein</fullName>
    </submittedName>
</protein>
<comment type="caution">
    <text evidence="1">The sequence shown here is derived from an EMBL/GenBank/DDBJ whole genome shotgun (WGS) entry which is preliminary data.</text>
</comment>
<organism evidence="1 2">
    <name type="scientific">Zygosaccharomyces mellis</name>
    <dbReference type="NCBI Taxonomy" id="42258"/>
    <lineage>
        <taxon>Eukaryota</taxon>
        <taxon>Fungi</taxon>
        <taxon>Dikarya</taxon>
        <taxon>Ascomycota</taxon>
        <taxon>Saccharomycotina</taxon>
        <taxon>Saccharomycetes</taxon>
        <taxon>Saccharomycetales</taxon>
        <taxon>Saccharomycetaceae</taxon>
        <taxon>Zygosaccharomyces</taxon>
    </lineage>
</organism>
<dbReference type="Proteomes" id="UP000301737">
    <property type="component" value="Unassembled WGS sequence"/>
</dbReference>
<proteinExistence type="predicted"/>
<dbReference type="AlphaFoldDB" id="A0A4C2E6M5"/>
<evidence type="ECO:0000313" key="1">
    <source>
        <dbReference type="EMBL" id="GCE98389.1"/>
    </source>
</evidence>
<sequence>MDKLTEICCRVVAQELSKLTFTEARGVVECLPSAECVKLIWNYLSQNMKDSKSLYLLMQNHPLITGKLDAIGWYGQEISYRRESVPDMDLLETIRFFNTLEKHVNYRFLTILRIQNDIPGLESLVNLFSLVELSVADISRPEQLVISWHRALKVDSKRWTRLKVLNIPQLASPRLFFDSWQLIPSLLWMGVNMDREMIQNIPKLNQLVIDAPIKSPMEILCWLQGWKTIDLNGKVIVEIDVNPNLVIPSLPSYFPLEAKFSKLPAIHGYVRRLTNKRTAVGAQDKAERPITKRPRHRGINRGTSLQRFFGWSEL</sequence>
<accession>A0A4C2E6M5</accession>
<evidence type="ECO:0000313" key="2">
    <source>
        <dbReference type="Proteomes" id="UP000301737"/>
    </source>
</evidence>